<dbReference type="GO" id="GO:0016740">
    <property type="term" value="F:transferase activity"/>
    <property type="evidence" value="ECO:0007669"/>
    <property type="project" value="UniProtKB-KW"/>
</dbReference>
<keyword evidence="18" id="KW-1185">Reference proteome</keyword>
<dbReference type="Pfam" id="PF16657">
    <property type="entry name" value="Malt_amylase_C"/>
    <property type="match status" value="1"/>
</dbReference>
<dbReference type="Gene3D" id="3.90.400.10">
    <property type="entry name" value="Oligo-1,6-glucosidase, Domain 2"/>
    <property type="match status" value="1"/>
</dbReference>
<comment type="similarity">
    <text evidence="2">Belongs to the glycosyl hydrolase 13 family. TreS subfamily.</text>
</comment>
<organism evidence="17 18">
    <name type="scientific">Pseudomonas denitrificans</name>
    <dbReference type="NCBI Taxonomy" id="43306"/>
    <lineage>
        <taxon>Bacteria</taxon>
        <taxon>Pseudomonadati</taxon>
        <taxon>Pseudomonadota</taxon>
        <taxon>Gammaproteobacteria</taxon>
        <taxon>Pseudomonadales</taxon>
        <taxon>Pseudomonadaceae</taxon>
        <taxon>Halopseudomonas</taxon>
    </lineage>
</organism>
<dbReference type="InterPro" id="IPR017853">
    <property type="entry name" value="GH"/>
</dbReference>
<dbReference type="InterPro" id="IPR012810">
    <property type="entry name" value="TreS/a-amylase_N"/>
</dbReference>
<proteinExistence type="inferred from homology"/>
<dbReference type="Gene3D" id="3.20.20.80">
    <property type="entry name" value="Glycosidases"/>
    <property type="match status" value="1"/>
</dbReference>
<dbReference type="PANTHER" id="PTHR10357:SF219">
    <property type="entry name" value="MALTOSE ALPHA-D-GLUCOSYLTRANSFERASE"/>
    <property type="match status" value="1"/>
</dbReference>
<dbReference type="GO" id="GO:0047471">
    <property type="term" value="F:maltose alpha-D-glucosyltransferase activity"/>
    <property type="evidence" value="ECO:0007669"/>
    <property type="project" value="UniProtKB-EC"/>
</dbReference>
<dbReference type="FunFam" id="3.20.20.80:FF:000055">
    <property type="entry name" value="Trehalose synthase"/>
    <property type="match status" value="1"/>
</dbReference>
<comment type="catalytic activity">
    <reaction evidence="15">
        <text>D-maltose + ATP = alpha-maltose 1-phosphate + ADP + H(+)</text>
        <dbReference type="Rhea" id="RHEA:31915"/>
        <dbReference type="ChEBI" id="CHEBI:15378"/>
        <dbReference type="ChEBI" id="CHEBI:17306"/>
        <dbReference type="ChEBI" id="CHEBI:30616"/>
        <dbReference type="ChEBI" id="CHEBI:63576"/>
        <dbReference type="ChEBI" id="CHEBI:456216"/>
        <dbReference type="EC" id="2.7.1.175"/>
    </reaction>
</comment>
<dbReference type="InterPro" id="IPR040999">
    <property type="entry name" value="Mak_N_cap"/>
</dbReference>
<evidence type="ECO:0000256" key="6">
    <source>
        <dbReference type="ARBA" id="ARBA00013882"/>
    </source>
</evidence>
<evidence type="ECO:0000256" key="14">
    <source>
        <dbReference type="ARBA" id="ARBA00031378"/>
    </source>
</evidence>
<dbReference type="GO" id="GO:0005975">
    <property type="term" value="P:carbohydrate metabolic process"/>
    <property type="evidence" value="ECO:0007669"/>
    <property type="project" value="InterPro"/>
</dbReference>
<dbReference type="InterPro" id="IPR006047">
    <property type="entry name" value="GH13_cat_dom"/>
</dbReference>
<evidence type="ECO:0000256" key="10">
    <source>
        <dbReference type="ARBA" id="ARBA00022837"/>
    </source>
</evidence>
<evidence type="ECO:0000256" key="2">
    <source>
        <dbReference type="ARBA" id="ARBA00005496"/>
    </source>
</evidence>
<evidence type="ECO:0000259" key="16">
    <source>
        <dbReference type="SMART" id="SM00642"/>
    </source>
</evidence>
<comment type="similarity">
    <text evidence="3">Belongs to the aminoglycoside phosphotransferase family.</text>
</comment>
<dbReference type="Pfam" id="PF18085">
    <property type="entry name" value="Mak_N_cap"/>
    <property type="match status" value="1"/>
</dbReference>
<dbReference type="GO" id="GO:0046872">
    <property type="term" value="F:metal ion binding"/>
    <property type="evidence" value="ECO:0007669"/>
    <property type="project" value="UniProtKB-KW"/>
</dbReference>
<dbReference type="CDD" id="cd11334">
    <property type="entry name" value="AmyAc_TreS"/>
    <property type="match status" value="1"/>
</dbReference>
<keyword evidence="12 17" id="KW-0413">Isomerase</keyword>
<dbReference type="InterPro" id="IPR011009">
    <property type="entry name" value="Kinase-like_dom_sf"/>
</dbReference>
<feature type="domain" description="Glycosyl hydrolase family 13 catalytic" evidence="16">
    <location>
        <begin position="23"/>
        <end position="427"/>
    </location>
</feature>
<dbReference type="InterPro" id="IPR045857">
    <property type="entry name" value="O16G_dom_2"/>
</dbReference>
<keyword evidence="11" id="KW-0067">ATP-binding</keyword>
<protein>
    <recommendedName>
        <fullName evidence="6">Maltokinase</fullName>
        <ecNumber evidence="4">2.7.1.175</ecNumber>
        <ecNumber evidence="5">5.4.99.16</ecNumber>
    </recommendedName>
    <alternativeName>
        <fullName evidence="14">Maltose alpha-D-glucosyltransferase</fullName>
    </alternativeName>
    <alternativeName>
        <fullName evidence="13">Maltose-1-phosphate synthase</fullName>
    </alternativeName>
</protein>
<dbReference type="EMBL" id="CP043626">
    <property type="protein sequence ID" value="QEY71677.1"/>
    <property type="molecule type" value="Genomic_DNA"/>
</dbReference>
<accession>A0A9X7R3R7</accession>
<dbReference type="Pfam" id="PF00128">
    <property type="entry name" value="Alpha-amylase"/>
    <property type="match status" value="2"/>
</dbReference>
<evidence type="ECO:0000313" key="17">
    <source>
        <dbReference type="EMBL" id="QEY71677.1"/>
    </source>
</evidence>
<dbReference type="Gene3D" id="2.60.40.1180">
    <property type="entry name" value="Golgi alpha-mannosidase II"/>
    <property type="match status" value="1"/>
</dbReference>
<evidence type="ECO:0000256" key="15">
    <source>
        <dbReference type="ARBA" id="ARBA00049067"/>
    </source>
</evidence>
<dbReference type="NCBIfam" id="TIGR02457">
    <property type="entry name" value="TreS_Cterm"/>
    <property type="match status" value="1"/>
</dbReference>
<dbReference type="Proteomes" id="UP000326659">
    <property type="component" value="Chromosome"/>
</dbReference>
<dbReference type="SMART" id="SM00642">
    <property type="entry name" value="Aamy"/>
    <property type="match status" value="1"/>
</dbReference>
<dbReference type="SUPFAM" id="SSF51011">
    <property type="entry name" value="Glycosyl hydrolase domain"/>
    <property type="match status" value="1"/>
</dbReference>
<evidence type="ECO:0000256" key="11">
    <source>
        <dbReference type="ARBA" id="ARBA00022840"/>
    </source>
</evidence>
<evidence type="ECO:0000256" key="4">
    <source>
        <dbReference type="ARBA" id="ARBA00011962"/>
    </source>
</evidence>
<evidence type="ECO:0000256" key="3">
    <source>
        <dbReference type="ARBA" id="ARBA00006219"/>
    </source>
</evidence>
<comment type="catalytic activity">
    <reaction evidence="1">
        <text>D-maltose = alpha,alpha-trehalose</text>
        <dbReference type="Rhea" id="RHEA:15145"/>
        <dbReference type="ChEBI" id="CHEBI:16551"/>
        <dbReference type="ChEBI" id="CHEBI:17306"/>
        <dbReference type="EC" id="5.4.99.16"/>
    </reaction>
</comment>
<dbReference type="Gene3D" id="3.90.1200.10">
    <property type="match status" value="1"/>
</dbReference>
<keyword evidence="7" id="KW-0808">Transferase</keyword>
<dbReference type="InterPro" id="IPR013780">
    <property type="entry name" value="Glyco_hydro_b"/>
</dbReference>
<evidence type="ECO:0000256" key="8">
    <source>
        <dbReference type="ARBA" id="ARBA00022723"/>
    </source>
</evidence>
<dbReference type="InterPro" id="IPR032091">
    <property type="entry name" value="Malt_amylase-like_C"/>
</dbReference>
<reference evidence="17 18" key="1">
    <citation type="submission" date="2019-09" db="EMBL/GenBank/DDBJ databases">
        <title>Prosopis cineraria nodule microbiome.</title>
        <authorList>
            <person name="Chaluvadi S.R."/>
            <person name="Ali R."/>
            <person name="Wang X."/>
        </authorList>
    </citation>
    <scope>NUCLEOTIDE SEQUENCE [LARGE SCALE GENOMIC DNA]</scope>
    <source>
        <strain evidence="17 18">BG1</strain>
    </source>
</reference>
<keyword evidence="10" id="KW-0106">Calcium</keyword>
<dbReference type="GO" id="GO:0005524">
    <property type="term" value="F:ATP binding"/>
    <property type="evidence" value="ECO:0007669"/>
    <property type="project" value="UniProtKB-KW"/>
</dbReference>
<dbReference type="PANTHER" id="PTHR10357">
    <property type="entry name" value="ALPHA-AMYLASE FAMILY MEMBER"/>
    <property type="match status" value="1"/>
</dbReference>
<keyword evidence="8" id="KW-0479">Metal-binding</keyword>
<dbReference type="NCBIfam" id="TIGR02456">
    <property type="entry name" value="treS_nterm"/>
    <property type="match status" value="1"/>
</dbReference>
<evidence type="ECO:0000256" key="12">
    <source>
        <dbReference type="ARBA" id="ARBA00023235"/>
    </source>
</evidence>
<keyword evidence="9" id="KW-0547">Nucleotide-binding</keyword>
<evidence type="ECO:0000256" key="1">
    <source>
        <dbReference type="ARBA" id="ARBA00001595"/>
    </source>
</evidence>
<dbReference type="SUPFAM" id="SSF51445">
    <property type="entry name" value="(Trans)glycosidases"/>
    <property type="match status" value="1"/>
</dbReference>
<dbReference type="KEGG" id="pden:F1C79_08575"/>
<evidence type="ECO:0000256" key="13">
    <source>
        <dbReference type="ARBA" id="ARBA00031251"/>
    </source>
</evidence>
<dbReference type="OrthoDB" id="9805159at2"/>
<evidence type="ECO:0000256" key="9">
    <source>
        <dbReference type="ARBA" id="ARBA00022741"/>
    </source>
</evidence>
<dbReference type="RefSeq" id="WP_151187088.1">
    <property type="nucleotide sequence ID" value="NZ_CP043626.1"/>
</dbReference>
<dbReference type="EC" id="5.4.99.16" evidence="5"/>
<evidence type="ECO:0000313" key="18">
    <source>
        <dbReference type="Proteomes" id="UP000326659"/>
    </source>
</evidence>
<dbReference type="SUPFAM" id="SSF56112">
    <property type="entry name" value="Protein kinase-like (PK-like)"/>
    <property type="match status" value="1"/>
</dbReference>
<evidence type="ECO:0000256" key="7">
    <source>
        <dbReference type="ARBA" id="ARBA00022679"/>
    </source>
</evidence>
<name>A0A9X7R3R7_PSEDE</name>
<dbReference type="AlphaFoldDB" id="A0A9X7R3R7"/>
<evidence type="ECO:0000256" key="5">
    <source>
        <dbReference type="ARBA" id="ARBA00012619"/>
    </source>
</evidence>
<gene>
    <name evidence="17" type="primary">treS</name>
    <name evidence="17" type="ORF">F1C79_08575</name>
</gene>
<dbReference type="EC" id="2.7.1.175" evidence="4"/>
<sequence>MAKRKTRPFLDDPLWYKDAVIYQLHVKSFFDANNDGIGDFRGLIEKLDYIADLGVNTLWLLPFYPSPRRDDGYDIAMYKGVHPDYGTLADARRFIDAAHERGLRVITELVINHTSDQHPWFQRARRAKKGSQARNWYVWSDDDGKYDQTRIIFIDSEQSNWTWDPVAGQYFWHRFYSHQPDLNFDNPQVLRAVLGVMRYWLDMGVDGLRLDAIPYLIEREGTNNENLPETHVVLKRIRAELDAHYPDRMLLAEANQWPEDTRPYFGGTDGGPGDECHMAFHFPLMPRMYMAIAQEDRFPISDILRQTPAIPDNCQWAIFLRNHDELTLEMVTDDERDYLWNYYAADRRARINLGIRRRLAPLVERDRRRIELLNSLLLSMPGTPTLYYGDEIGMGDNIYLGDRDGVRTPMQWSMDRNGGFSRADPASLVLPPILDSLYGYQGVNVEAQARDPHSLLNWTRRMLGVRKQQKAFGRGSISMLSPPNRRILAYLRQYRPEGASEETILCVANLSNAAQAVELDLAAFDGRVPVEMLGGASFPPIGRLTYLLTLAPYGFYWFYLADSQQMPAWHVQPVERMPELPTLVLAQRLGEIMNGAPRELLENDSLPRYLPKRRWFAGGRLEAGSAHLLYAMPLTEDDAAPMLAEVEVAGAEGAEHYQLPLAAVPEKGSAGNDLPQQLAMARLRRGRKVGLLTDAFALPAFSRLVLRMLRETATMQGPAGELQFLPQPGLPQYGEIGEEAEVRVLSVDQSNSSALIGDKLLLKLLRRVFPGVHPEAEMGGYLSRRGYANIAPLLGEVRRIDARGEPHTLMLLQGYLSNQGDAWSWTLNQLERAMRDGVLPGVEAAEPGFDVMEELRLFAGKLGQRLGEMHQLLAEATDVPDFGLHRSGAADSAAWNSSIGTQIEQALEALQRSRGHLDERGGVMVDWLLEKRGELLQAVANLARLAEGGVMIRVHGDLHLGQVLVVQGDAFLIDFEGEPNRPLAGRRRRHSPLKDVTGVLRSFDYAAAMALRSAQGTEAPAELQAARAELALRYRREARDAFLEAYRAAAVDLPHEWHGREGEGAALALFSLEKAAYEVLYEAGHRPDWLDVPLQGLFELARHLIGGRT</sequence>
<dbReference type="InterPro" id="IPR012811">
    <property type="entry name" value="TreS_maltokin_C_dom"/>
</dbReference>